<reference evidence="1 2" key="1">
    <citation type="submission" date="2018-11" db="EMBL/GenBank/DDBJ databases">
        <title>Flavobacterium sp. nov., YIM 102701-2 draft genome.</title>
        <authorList>
            <person name="Li G."/>
            <person name="Jiang Y."/>
        </authorList>
    </citation>
    <scope>NUCLEOTIDE SEQUENCE [LARGE SCALE GENOMIC DNA]</scope>
    <source>
        <strain evidence="1 2">YIM 102701-2</strain>
    </source>
</reference>
<dbReference type="EMBL" id="RQVQ01000001">
    <property type="protein sequence ID" value="RRJ93256.1"/>
    <property type="molecule type" value="Genomic_DNA"/>
</dbReference>
<protein>
    <submittedName>
        <fullName evidence="1">Lipopolysaccharide core biosynthesis protein rfaS</fullName>
    </submittedName>
</protein>
<name>A0A3P3WGQ4_9FLAO</name>
<keyword evidence="2" id="KW-1185">Reference proteome</keyword>
<proteinExistence type="predicted"/>
<comment type="caution">
    <text evidence="1">The sequence shown here is derived from an EMBL/GenBank/DDBJ whole genome shotgun (WGS) entry which is preliminary data.</text>
</comment>
<sequence length="316" mass="38295">MTNKPKLLFFAPNHFGIDKIIYQNLVSLDAYDITVLDDKQYRYKNIFERIYNQFYKFFFKKNFKKIYKGKRDINILKNKTFDISIVIRPDLLSNDFLAFLNKITKKNIVIYWDSMEKIPDQLRTIEYFNYHYSFDFKDCAKYNLKLNTNFYINDEINPNSDFDVFYFGSLDNRISDLQKIFDKLEQYNLKIKSKIYSKKKQKEIHQYIEFIYEEVNFKDCYKFSENTKVVVDLVHKNQIGLSMRPFEALGLKRKLITTNTSIKDYDFYNPNNIFIIEDINNFDIPTSFFESEYEDIEQNISSKYHIKPWLENILKT</sequence>
<evidence type="ECO:0000313" key="1">
    <source>
        <dbReference type="EMBL" id="RRJ93256.1"/>
    </source>
</evidence>
<dbReference type="AlphaFoldDB" id="A0A3P3WGQ4"/>
<organism evidence="1 2">
    <name type="scientific">Paenimyroides tangerinum</name>
    <dbReference type="NCBI Taxonomy" id="2488728"/>
    <lineage>
        <taxon>Bacteria</taxon>
        <taxon>Pseudomonadati</taxon>
        <taxon>Bacteroidota</taxon>
        <taxon>Flavobacteriia</taxon>
        <taxon>Flavobacteriales</taxon>
        <taxon>Flavobacteriaceae</taxon>
        <taxon>Paenimyroides</taxon>
    </lineage>
</organism>
<gene>
    <name evidence="1" type="ORF">EG240_00355</name>
</gene>
<dbReference type="RefSeq" id="WP_125016264.1">
    <property type="nucleotide sequence ID" value="NZ_RQVQ01000001.1"/>
</dbReference>
<dbReference type="Proteomes" id="UP000275719">
    <property type="component" value="Unassembled WGS sequence"/>
</dbReference>
<dbReference type="OrthoDB" id="3251881at2"/>
<evidence type="ECO:0000313" key="2">
    <source>
        <dbReference type="Proteomes" id="UP000275719"/>
    </source>
</evidence>
<accession>A0A3P3WGQ4</accession>